<protein>
    <submittedName>
        <fullName evidence="6">SMP-30/gluconolactonase/LRE family protein</fullName>
    </submittedName>
</protein>
<dbReference type="InterPro" id="IPR011042">
    <property type="entry name" value="6-blade_b-propeller_TolB-like"/>
</dbReference>
<dbReference type="Pfam" id="PF08450">
    <property type="entry name" value="SGL"/>
    <property type="match status" value="1"/>
</dbReference>
<gene>
    <name evidence="6" type="ORF">D7I44_07510</name>
</gene>
<sequence length="293" mass="31501">MATDAVIGLEGLVPAGARAQWLTGGATWAEGPLWLPGPGKVIWSDIPGNRILEYTPATGEAGVYRADVEFTNGRTLDHDGSIVQCSHGRRRVERDVDGEIMPIVDHLGEHRLNSPNDVVVTADGAVWFTDPDYGITLPEEGHPGEHEYGACWVFRFDPRTDALAPVVTDMVEPNGLAFSPDESLLYVSDTSDARHIRVYEVIDGTPENGRVFAEIERGAPDGFRVDEHGNIWTSSLDAVLVLAPDGGLLGSIPIPEKIANVCFGGSDGTELFIAATTSIYSIPTLTRDAAARL</sequence>
<dbReference type="GO" id="GO:0016787">
    <property type="term" value="F:hydrolase activity"/>
    <property type="evidence" value="ECO:0007669"/>
    <property type="project" value="UniProtKB-KW"/>
</dbReference>
<evidence type="ECO:0000256" key="4">
    <source>
        <dbReference type="PIRSR" id="PIRSR605511-2"/>
    </source>
</evidence>
<keyword evidence="4" id="KW-0479">Metal-binding</keyword>
<feature type="binding site" evidence="4">
    <location>
        <position position="221"/>
    </location>
    <ligand>
        <name>a divalent metal cation</name>
        <dbReference type="ChEBI" id="CHEBI:60240"/>
    </ligand>
</feature>
<dbReference type="GO" id="GO:0046872">
    <property type="term" value="F:metal ion binding"/>
    <property type="evidence" value="ECO:0007669"/>
    <property type="project" value="UniProtKB-KW"/>
</dbReference>
<dbReference type="EMBL" id="CP032624">
    <property type="protein sequence ID" value="AYG03393.1"/>
    <property type="molecule type" value="Genomic_DNA"/>
</dbReference>
<keyword evidence="7" id="KW-1185">Reference proteome</keyword>
<organism evidence="6 7">
    <name type="scientific">Gryllotalpicola protaetiae</name>
    <dbReference type="NCBI Taxonomy" id="2419771"/>
    <lineage>
        <taxon>Bacteria</taxon>
        <taxon>Bacillati</taxon>
        <taxon>Actinomycetota</taxon>
        <taxon>Actinomycetes</taxon>
        <taxon>Micrococcales</taxon>
        <taxon>Microbacteriaceae</taxon>
        <taxon>Gryllotalpicola</taxon>
    </lineage>
</organism>
<evidence type="ECO:0000259" key="5">
    <source>
        <dbReference type="Pfam" id="PF08450"/>
    </source>
</evidence>
<keyword evidence="2" id="KW-0378">Hydrolase</keyword>
<dbReference type="RefSeq" id="WP_120788925.1">
    <property type="nucleotide sequence ID" value="NZ_CP032624.1"/>
</dbReference>
<evidence type="ECO:0000256" key="1">
    <source>
        <dbReference type="ARBA" id="ARBA00008853"/>
    </source>
</evidence>
<proteinExistence type="inferred from homology"/>
<dbReference type="PANTHER" id="PTHR47572:SF4">
    <property type="entry name" value="LACTONASE DRP35"/>
    <property type="match status" value="1"/>
</dbReference>
<comment type="similarity">
    <text evidence="1">Belongs to the SMP-30/CGR1 family.</text>
</comment>
<dbReference type="InterPro" id="IPR005511">
    <property type="entry name" value="SMP-30"/>
</dbReference>
<feature type="binding site" evidence="4">
    <location>
        <position position="116"/>
    </location>
    <ligand>
        <name>substrate</name>
    </ligand>
</feature>
<dbReference type="OrthoDB" id="241638at2"/>
<comment type="cofactor">
    <cofactor evidence="4">
        <name>Zn(2+)</name>
        <dbReference type="ChEBI" id="CHEBI:29105"/>
    </cofactor>
    <text evidence="4">Binds 1 divalent metal cation per subunit.</text>
</comment>
<feature type="active site" description="Proton donor/acceptor" evidence="3">
    <location>
        <position position="221"/>
    </location>
</feature>
<dbReference type="PANTHER" id="PTHR47572">
    <property type="entry name" value="LIPOPROTEIN-RELATED"/>
    <property type="match status" value="1"/>
</dbReference>
<dbReference type="InterPro" id="IPR051262">
    <property type="entry name" value="SMP-30/CGR1_Lactonase"/>
</dbReference>
<feature type="binding site" evidence="4">
    <location>
        <position position="140"/>
    </location>
    <ligand>
        <name>substrate</name>
    </ligand>
</feature>
<feature type="binding site" evidence="4">
    <location>
        <position position="174"/>
    </location>
    <ligand>
        <name>a divalent metal cation</name>
        <dbReference type="ChEBI" id="CHEBI:60240"/>
    </ligand>
</feature>
<name>A0A387BHU3_9MICO</name>
<feature type="binding site" evidence="4">
    <location>
        <position position="30"/>
    </location>
    <ligand>
        <name>a divalent metal cation</name>
        <dbReference type="ChEBI" id="CHEBI:60240"/>
    </ligand>
</feature>
<evidence type="ECO:0000313" key="6">
    <source>
        <dbReference type="EMBL" id="AYG03393.1"/>
    </source>
</evidence>
<dbReference type="PRINTS" id="PR01790">
    <property type="entry name" value="SMP30FAMILY"/>
</dbReference>
<dbReference type="Gene3D" id="2.120.10.30">
    <property type="entry name" value="TolB, C-terminal domain"/>
    <property type="match status" value="1"/>
</dbReference>
<dbReference type="SUPFAM" id="SSF63829">
    <property type="entry name" value="Calcium-dependent phosphotriesterase"/>
    <property type="match status" value="1"/>
</dbReference>
<keyword evidence="4" id="KW-0862">Zinc</keyword>
<dbReference type="Proteomes" id="UP000275069">
    <property type="component" value="Chromosome"/>
</dbReference>
<reference evidence="6 7" key="1">
    <citation type="submission" date="2018-09" db="EMBL/GenBank/DDBJ databases">
        <title>Genome sequencing of strain 2DFW10M-5.</title>
        <authorList>
            <person name="Heo J."/>
            <person name="Kim S.-J."/>
            <person name="Kwon S.-W."/>
        </authorList>
    </citation>
    <scope>NUCLEOTIDE SEQUENCE [LARGE SCALE GENOMIC DNA]</scope>
    <source>
        <strain evidence="6 7">2DFW10M-5</strain>
    </source>
</reference>
<evidence type="ECO:0000256" key="2">
    <source>
        <dbReference type="ARBA" id="ARBA00022801"/>
    </source>
</evidence>
<accession>A0A387BHU3</accession>
<dbReference type="KEGG" id="gry:D7I44_07510"/>
<evidence type="ECO:0000313" key="7">
    <source>
        <dbReference type="Proteomes" id="UP000275069"/>
    </source>
</evidence>
<dbReference type="InterPro" id="IPR013658">
    <property type="entry name" value="SGL"/>
</dbReference>
<evidence type="ECO:0000256" key="3">
    <source>
        <dbReference type="PIRSR" id="PIRSR605511-1"/>
    </source>
</evidence>
<feature type="domain" description="SMP-30/Gluconolactonase/LRE-like region" evidence="5">
    <location>
        <begin position="28"/>
        <end position="276"/>
    </location>
</feature>
<dbReference type="AlphaFoldDB" id="A0A387BHU3"/>